<dbReference type="SUPFAM" id="SSF88659">
    <property type="entry name" value="Sigma3 and sigma4 domains of RNA polymerase sigma factors"/>
    <property type="match status" value="1"/>
</dbReference>
<dbReference type="InterPro" id="IPR007627">
    <property type="entry name" value="RNA_pol_sigma70_r2"/>
</dbReference>
<dbReference type="InterPro" id="IPR013249">
    <property type="entry name" value="RNA_pol_sigma70_r4_t2"/>
</dbReference>
<evidence type="ECO:0000259" key="6">
    <source>
        <dbReference type="Pfam" id="PF08281"/>
    </source>
</evidence>
<dbReference type="CDD" id="cd06171">
    <property type="entry name" value="Sigma70_r4"/>
    <property type="match status" value="1"/>
</dbReference>
<reference evidence="7 8" key="1">
    <citation type="submission" date="2016-06" db="EMBL/GenBank/DDBJ databases">
        <title>Complete genome sequence of a deep-branching marine Gamma Proteobacterium Woeseia oceani type strain XK5.</title>
        <authorList>
            <person name="Mu D."/>
            <person name="Du Z."/>
        </authorList>
    </citation>
    <scope>NUCLEOTIDE SEQUENCE [LARGE SCALE GENOMIC DNA]</scope>
    <source>
        <strain evidence="7 8">XK5</strain>
    </source>
</reference>
<gene>
    <name evidence="7" type="ORF">BA177_16340</name>
</gene>
<dbReference type="Proteomes" id="UP000092695">
    <property type="component" value="Chromosome"/>
</dbReference>
<dbReference type="NCBIfam" id="TIGR02937">
    <property type="entry name" value="sigma70-ECF"/>
    <property type="match status" value="1"/>
</dbReference>
<dbReference type="NCBIfam" id="NF008888">
    <property type="entry name" value="PRK11922.1"/>
    <property type="match status" value="1"/>
</dbReference>
<name>A0A193LJ57_9GAMM</name>
<keyword evidence="4" id="KW-0804">Transcription</keyword>
<evidence type="ECO:0000256" key="4">
    <source>
        <dbReference type="ARBA" id="ARBA00023163"/>
    </source>
</evidence>
<feature type="domain" description="RNA polymerase sigma-70 region 2" evidence="5">
    <location>
        <begin position="36"/>
        <end position="102"/>
    </location>
</feature>
<evidence type="ECO:0000256" key="2">
    <source>
        <dbReference type="ARBA" id="ARBA00023015"/>
    </source>
</evidence>
<evidence type="ECO:0000256" key="1">
    <source>
        <dbReference type="ARBA" id="ARBA00010641"/>
    </source>
</evidence>
<feature type="domain" description="RNA polymerase sigma factor 70 region 4 type 2" evidence="6">
    <location>
        <begin position="138"/>
        <end position="189"/>
    </location>
</feature>
<keyword evidence="8" id="KW-1185">Reference proteome</keyword>
<evidence type="ECO:0000313" key="8">
    <source>
        <dbReference type="Proteomes" id="UP000092695"/>
    </source>
</evidence>
<dbReference type="GO" id="GO:0006352">
    <property type="term" value="P:DNA-templated transcription initiation"/>
    <property type="evidence" value="ECO:0007669"/>
    <property type="project" value="InterPro"/>
</dbReference>
<keyword evidence="3" id="KW-0731">Sigma factor</keyword>
<dbReference type="Pfam" id="PF08281">
    <property type="entry name" value="Sigma70_r4_2"/>
    <property type="match status" value="1"/>
</dbReference>
<dbReference type="PANTHER" id="PTHR43133">
    <property type="entry name" value="RNA POLYMERASE ECF-TYPE SIGMA FACTO"/>
    <property type="match status" value="1"/>
</dbReference>
<sequence length="236" mass="26926">MPSTAASVQTSFAHLSDEDILPRVLDGDIDAYEGIMRHHNQRLFRVARSIVTDDAEAMDVVQESFIQAYQKLGELREAGALPTWLARITRNAALMRLRKSRRMQYMDEPDFENVMNLSTAVKRPEQPDAKLANTELRRLLESCIDELPDAFRAVFMLRAIEHCSIVDTAEILEIKEATVKTRFHRARLLLQKRLLEYSEADGVSVHEFAGHRCDRIVQNVLQELRATKGRPAPDKG</sequence>
<protein>
    <recommendedName>
        <fullName evidence="9">RNA polymerase subunit sigma</fullName>
    </recommendedName>
</protein>
<evidence type="ECO:0000256" key="3">
    <source>
        <dbReference type="ARBA" id="ARBA00023082"/>
    </source>
</evidence>
<dbReference type="InterPro" id="IPR013325">
    <property type="entry name" value="RNA_pol_sigma_r2"/>
</dbReference>
<dbReference type="Pfam" id="PF04542">
    <property type="entry name" value="Sigma70_r2"/>
    <property type="match status" value="1"/>
</dbReference>
<dbReference type="OrthoDB" id="9803470at2"/>
<dbReference type="Gene3D" id="1.10.10.10">
    <property type="entry name" value="Winged helix-like DNA-binding domain superfamily/Winged helix DNA-binding domain"/>
    <property type="match status" value="1"/>
</dbReference>
<dbReference type="InterPro" id="IPR013324">
    <property type="entry name" value="RNA_pol_sigma_r3/r4-like"/>
</dbReference>
<dbReference type="SUPFAM" id="SSF88946">
    <property type="entry name" value="Sigma2 domain of RNA polymerase sigma factors"/>
    <property type="match status" value="1"/>
</dbReference>
<dbReference type="AlphaFoldDB" id="A0A193LJ57"/>
<dbReference type="PANTHER" id="PTHR43133:SF51">
    <property type="entry name" value="RNA POLYMERASE SIGMA FACTOR"/>
    <property type="match status" value="1"/>
</dbReference>
<keyword evidence="2" id="KW-0805">Transcription regulation</keyword>
<dbReference type="Gene3D" id="1.10.1740.10">
    <property type="match status" value="1"/>
</dbReference>
<dbReference type="KEGG" id="woc:BA177_16340"/>
<organism evidence="7 8">
    <name type="scientific">Woeseia oceani</name>
    <dbReference type="NCBI Taxonomy" id="1548547"/>
    <lineage>
        <taxon>Bacteria</taxon>
        <taxon>Pseudomonadati</taxon>
        <taxon>Pseudomonadota</taxon>
        <taxon>Gammaproteobacteria</taxon>
        <taxon>Woeseiales</taxon>
        <taxon>Woeseiaceae</taxon>
        <taxon>Woeseia</taxon>
    </lineage>
</organism>
<accession>A0A193LJ57</accession>
<dbReference type="GO" id="GO:0016987">
    <property type="term" value="F:sigma factor activity"/>
    <property type="evidence" value="ECO:0007669"/>
    <property type="project" value="UniProtKB-KW"/>
</dbReference>
<dbReference type="RefSeq" id="WP_068617970.1">
    <property type="nucleotide sequence ID" value="NZ_CP016268.1"/>
</dbReference>
<dbReference type="STRING" id="1548547.BA177_16340"/>
<dbReference type="EMBL" id="CP016268">
    <property type="protein sequence ID" value="ANO52542.1"/>
    <property type="molecule type" value="Genomic_DNA"/>
</dbReference>
<comment type="similarity">
    <text evidence="1">Belongs to the sigma-70 factor family. ECF subfamily.</text>
</comment>
<proteinExistence type="inferred from homology"/>
<evidence type="ECO:0008006" key="9">
    <source>
        <dbReference type="Google" id="ProtNLM"/>
    </source>
</evidence>
<dbReference type="InterPro" id="IPR036388">
    <property type="entry name" value="WH-like_DNA-bd_sf"/>
</dbReference>
<dbReference type="InterPro" id="IPR014284">
    <property type="entry name" value="RNA_pol_sigma-70_dom"/>
</dbReference>
<dbReference type="GO" id="GO:0003677">
    <property type="term" value="F:DNA binding"/>
    <property type="evidence" value="ECO:0007669"/>
    <property type="project" value="InterPro"/>
</dbReference>
<evidence type="ECO:0000259" key="5">
    <source>
        <dbReference type="Pfam" id="PF04542"/>
    </source>
</evidence>
<dbReference type="InterPro" id="IPR039425">
    <property type="entry name" value="RNA_pol_sigma-70-like"/>
</dbReference>
<evidence type="ECO:0000313" key="7">
    <source>
        <dbReference type="EMBL" id="ANO52542.1"/>
    </source>
</evidence>